<accession>A0AAN6JMC0</accession>
<dbReference type="EMBL" id="JAPDMQ010000033">
    <property type="protein sequence ID" value="KAK0539319.1"/>
    <property type="molecule type" value="Genomic_DNA"/>
</dbReference>
<dbReference type="PANTHER" id="PTHR11802:SF479">
    <property type="entry name" value="CARBOXYPEPTIDASE"/>
    <property type="match status" value="1"/>
</dbReference>
<dbReference type="AlphaFoldDB" id="A0AAN6JMC0"/>
<keyword evidence="5" id="KW-0325">Glycoprotein</keyword>
<dbReference type="Gene3D" id="3.40.50.1820">
    <property type="entry name" value="alpha/beta hydrolase"/>
    <property type="match status" value="1"/>
</dbReference>
<dbReference type="EC" id="3.4.16.-" evidence="6"/>
<evidence type="ECO:0000256" key="4">
    <source>
        <dbReference type="ARBA" id="ARBA00022801"/>
    </source>
</evidence>
<dbReference type="PRINTS" id="PR00724">
    <property type="entry name" value="CRBOXYPTASEC"/>
</dbReference>
<keyword evidence="3 6" id="KW-0645">Protease</keyword>
<dbReference type="InterPro" id="IPR018202">
    <property type="entry name" value="Ser_caboxypep_ser_AS"/>
</dbReference>
<feature type="chain" id="PRO_5042668703" description="Carboxypeptidase" evidence="6">
    <location>
        <begin position="19"/>
        <end position="492"/>
    </location>
</feature>
<feature type="signal peptide" evidence="6">
    <location>
        <begin position="1"/>
        <end position="18"/>
    </location>
</feature>
<name>A0AAN6JMC0_9BASI</name>
<evidence type="ECO:0000313" key="7">
    <source>
        <dbReference type="EMBL" id="KAK0539319.1"/>
    </source>
</evidence>
<dbReference type="GO" id="GO:0006508">
    <property type="term" value="P:proteolysis"/>
    <property type="evidence" value="ECO:0007669"/>
    <property type="project" value="UniProtKB-KW"/>
</dbReference>
<dbReference type="GO" id="GO:0004185">
    <property type="term" value="F:serine-type carboxypeptidase activity"/>
    <property type="evidence" value="ECO:0007669"/>
    <property type="project" value="UniProtKB-UniRule"/>
</dbReference>
<organism evidence="7 8">
    <name type="scientific">Tilletia horrida</name>
    <dbReference type="NCBI Taxonomy" id="155126"/>
    <lineage>
        <taxon>Eukaryota</taxon>
        <taxon>Fungi</taxon>
        <taxon>Dikarya</taxon>
        <taxon>Basidiomycota</taxon>
        <taxon>Ustilaginomycotina</taxon>
        <taxon>Exobasidiomycetes</taxon>
        <taxon>Tilletiales</taxon>
        <taxon>Tilletiaceae</taxon>
        <taxon>Tilletia</taxon>
    </lineage>
</organism>
<sequence>MRFTPIWSVFALATAAWSTPVANSKCHKPTTGESLVFSNPAAAAFKVNQTLPGVPFKLNTSYAGNIPISKDDPSRQLFFWMFPADEPTNVTVVWSNGGPGCSSLEGLLQENGPFALPFNSTDVVKSPYSWTRLANVIWIEHPVTVGFTKGTANISSEADVSRDFVGFLDNLFSVFTELKGTELWLTGESYAGMYLFYIANAIYSRSDAVNAAAGLNLQGVNANDPSITSDAFGEEIPAVPYAIAHQHDLKLSDRFVSKLISDAKKHGIYDYIEKNLKYPPAGPLSIPAAAGNFENYSPWSDIFEEAYKQTNGAFNVYDTRPKNSWYPLQDPIGFPPNAEQASTNNWLNNVKGIKEAIHADPSIQWKECTDNNPFNGGIDRSLPPDVTIMGSVIERSKRVLIQHGLQDFVLIANGTRLSIQNTTFNGLQGFQTAPSKRLIVEGNDAGVFHEERGLTYVEIEASGHMIPQDYPAAAFKTLQYLIGQIGLDELAR</sequence>
<evidence type="ECO:0000313" key="8">
    <source>
        <dbReference type="Proteomes" id="UP001176521"/>
    </source>
</evidence>
<dbReference type="Pfam" id="PF00450">
    <property type="entry name" value="Peptidase_S10"/>
    <property type="match status" value="1"/>
</dbReference>
<keyword evidence="8" id="KW-1185">Reference proteome</keyword>
<comment type="caution">
    <text evidence="7">The sequence shown here is derived from an EMBL/GenBank/DDBJ whole genome shotgun (WGS) entry which is preliminary data.</text>
</comment>
<evidence type="ECO:0000256" key="5">
    <source>
        <dbReference type="ARBA" id="ARBA00023180"/>
    </source>
</evidence>
<keyword evidence="6" id="KW-0732">Signal</keyword>
<dbReference type="PROSITE" id="PS00131">
    <property type="entry name" value="CARBOXYPEPT_SER_SER"/>
    <property type="match status" value="1"/>
</dbReference>
<dbReference type="InterPro" id="IPR001563">
    <property type="entry name" value="Peptidase_S10"/>
</dbReference>
<dbReference type="PANTHER" id="PTHR11802">
    <property type="entry name" value="SERINE PROTEASE FAMILY S10 SERINE CARBOXYPEPTIDASE"/>
    <property type="match status" value="1"/>
</dbReference>
<dbReference type="Proteomes" id="UP001176521">
    <property type="component" value="Unassembled WGS sequence"/>
</dbReference>
<keyword evidence="2 6" id="KW-0121">Carboxypeptidase</keyword>
<evidence type="ECO:0000256" key="3">
    <source>
        <dbReference type="ARBA" id="ARBA00022670"/>
    </source>
</evidence>
<evidence type="ECO:0000256" key="6">
    <source>
        <dbReference type="RuleBase" id="RU361156"/>
    </source>
</evidence>
<dbReference type="InterPro" id="IPR029058">
    <property type="entry name" value="AB_hydrolase_fold"/>
</dbReference>
<evidence type="ECO:0000256" key="1">
    <source>
        <dbReference type="ARBA" id="ARBA00009431"/>
    </source>
</evidence>
<comment type="similarity">
    <text evidence="1 6">Belongs to the peptidase S10 family.</text>
</comment>
<evidence type="ECO:0000256" key="2">
    <source>
        <dbReference type="ARBA" id="ARBA00022645"/>
    </source>
</evidence>
<protein>
    <recommendedName>
        <fullName evidence="6">Carboxypeptidase</fullName>
        <ecNumber evidence="6">3.4.16.-</ecNumber>
    </recommendedName>
</protein>
<dbReference type="SUPFAM" id="SSF53474">
    <property type="entry name" value="alpha/beta-Hydrolases"/>
    <property type="match status" value="1"/>
</dbReference>
<proteinExistence type="inferred from homology"/>
<reference evidence="7" key="1">
    <citation type="journal article" date="2023" name="PhytoFront">
        <title>Draft Genome Resources of Seven Strains of Tilletia horrida, Causal Agent of Kernel Smut of Rice.</title>
        <authorList>
            <person name="Khanal S."/>
            <person name="Antony Babu S."/>
            <person name="Zhou X.G."/>
        </authorList>
    </citation>
    <scope>NUCLEOTIDE SEQUENCE</scope>
    <source>
        <strain evidence="7">TX3</strain>
    </source>
</reference>
<gene>
    <name evidence="7" type="ORF">OC842_001023</name>
</gene>
<keyword evidence="4 6" id="KW-0378">Hydrolase</keyword>